<proteinExistence type="predicted"/>
<dbReference type="EMBL" id="BJON01000008">
    <property type="protein sequence ID" value="GED68496.1"/>
    <property type="molecule type" value="Genomic_DNA"/>
</dbReference>
<evidence type="ECO:0000313" key="2">
    <source>
        <dbReference type="EMBL" id="KNB73161.1"/>
    </source>
</evidence>
<dbReference type="AlphaFoldDB" id="A0A0K9YWW1"/>
<dbReference type="OrthoDB" id="2666939at2"/>
<dbReference type="Proteomes" id="UP000319578">
    <property type="component" value="Unassembled WGS sequence"/>
</dbReference>
<reference evidence="1 4" key="3">
    <citation type="submission" date="2019-06" db="EMBL/GenBank/DDBJ databases">
        <title>Whole genome shotgun sequence of Brevibacillus reuszeri NBRC 15719.</title>
        <authorList>
            <person name="Hosoyama A."/>
            <person name="Uohara A."/>
            <person name="Ohji S."/>
            <person name="Ichikawa N."/>
        </authorList>
    </citation>
    <scope>NUCLEOTIDE SEQUENCE [LARGE SCALE GENOMIC DNA]</scope>
    <source>
        <strain evidence="1 4">NBRC 15719</strain>
    </source>
</reference>
<dbReference type="EMBL" id="LGIQ01000005">
    <property type="protein sequence ID" value="KNB73161.1"/>
    <property type="molecule type" value="Genomic_DNA"/>
</dbReference>
<dbReference type="RefSeq" id="WP_049737150.1">
    <property type="nucleotide sequence ID" value="NZ_BJON01000008.1"/>
</dbReference>
<dbReference type="PATRIC" id="fig|54915.3.peg.6193"/>
<reference evidence="2" key="2">
    <citation type="submission" date="2015-07" db="EMBL/GenBank/DDBJ databases">
        <title>MeaNS - Measles Nucleotide Surveillance Program.</title>
        <authorList>
            <person name="Tran T."/>
            <person name="Druce J."/>
        </authorList>
    </citation>
    <scope>NUCLEOTIDE SEQUENCE</scope>
    <source>
        <strain evidence="2">DSM 9887</strain>
    </source>
</reference>
<evidence type="ECO:0000313" key="4">
    <source>
        <dbReference type="Proteomes" id="UP000319578"/>
    </source>
</evidence>
<name>A0A0K9YWW1_9BACL</name>
<dbReference type="Proteomes" id="UP000036834">
    <property type="component" value="Unassembled WGS sequence"/>
</dbReference>
<protein>
    <submittedName>
        <fullName evidence="2">Uncharacterized protein</fullName>
    </submittedName>
</protein>
<reference evidence="3" key="1">
    <citation type="submission" date="2015-07" db="EMBL/GenBank/DDBJ databases">
        <title>Genome sequencing project for genomic taxonomy and phylogenomics of Bacillus-like bacteria.</title>
        <authorList>
            <person name="Liu B."/>
            <person name="Wang J."/>
            <person name="Zhu Y."/>
            <person name="Liu G."/>
            <person name="Chen Q."/>
            <person name="Chen Z."/>
            <person name="Lan J."/>
            <person name="Che J."/>
            <person name="Ge C."/>
            <person name="Shi H."/>
            <person name="Pan Z."/>
            <person name="Liu X."/>
        </authorList>
    </citation>
    <scope>NUCLEOTIDE SEQUENCE [LARGE SCALE GENOMIC DNA]</scope>
    <source>
        <strain evidence="3">DSM 9887</strain>
    </source>
</reference>
<keyword evidence="4" id="KW-1185">Reference proteome</keyword>
<gene>
    <name evidence="2" type="ORF">ADS79_04075</name>
    <name evidence="1" type="ORF">BRE01_21980</name>
</gene>
<accession>A0A0K9YWW1</accession>
<dbReference type="STRING" id="54915.ADS79_04075"/>
<sequence>MKPNEIKIDPKTGMVKTTHGVSLDVNPDTVSKFGGACRIDSLPDGLRIIQRGSRAEHYEIVPAYNMPLDQFQKLLNQIIVSPGK</sequence>
<organism evidence="2 3">
    <name type="scientific">Brevibacillus reuszeri</name>
    <dbReference type="NCBI Taxonomy" id="54915"/>
    <lineage>
        <taxon>Bacteria</taxon>
        <taxon>Bacillati</taxon>
        <taxon>Bacillota</taxon>
        <taxon>Bacilli</taxon>
        <taxon>Bacillales</taxon>
        <taxon>Paenibacillaceae</taxon>
        <taxon>Brevibacillus</taxon>
    </lineage>
</organism>
<evidence type="ECO:0000313" key="3">
    <source>
        <dbReference type="Proteomes" id="UP000036834"/>
    </source>
</evidence>
<comment type="caution">
    <text evidence="2">The sequence shown here is derived from an EMBL/GenBank/DDBJ whole genome shotgun (WGS) entry which is preliminary data.</text>
</comment>
<evidence type="ECO:0000313" key="1">
    <source>
        <dbReference type="EMBL" id="GED68496.1"/>
    </source>
</evidence>